<dbReference type="Proteomes" id="UP000002051">
    <property type="component" value="Chromosome 3"/>
</dbReference>
<dbReference type="Proteomes" id="UP000265566">
    <property type="component" value="Chromosome 3"/>
</dbReference>
<dbReference type="EMBL" id="PSQE01000003">
    <property type="protein sequence ID" value="RHN69496.1"/>
    <property type="molecule type" value="Genomic_DNA"/>
</dbReference>
<evidence type="ECO:0000313" key="3">
    <source>
        <dbReference type="EMBL" id="RHN69496.1"/>
    </source>
</evidence>
<sequence length="67" mass="7394">MEGVVKTEETEAWHKPKNGSVFPAKKRSVKKMMWDQFVDPKGNNSSSNTVSPPPPQSSRANSTVHPS</sequence>
<dbReference type="EMBL" id="CM001219">
    <property type="protein sequence ID" value="KEH35363.1"/>
    <property type="molecule type" value="Genomic_DNA"/>
</dbReference>
<evidence type="ECO:0000313" key="2">
    <source>
        <dbReference type="EMBL" id="KEH35363.1"/>
    </source>
</evidence>
<evidence type="ECO:0000313" key="6">
    <source>
        <dbReference type="Proteomes" id="UP000265566"/>
    </source>
</evidence>
<dbReference type="EnsemblPlants" id="KEH35363">
    <property type="protein sequence ID" value="KEH35363"/>
    <property type="gene ID" value="MTR_3g088705"/>
</dbReference>
<dbReference type="AlphaFoldDB" id="A0A072V211"/>
<reference evidence="2 5" key="1">
    <citation type="journal article" date="2011" name="Nature">
        <title>The Medicago genome provides insight into the evolution of rhizobial symbioses.</title>
        <authorList>
            <person name="Young N.D."/>
            <person name="Debelle F."/>
            <person name="Oldroyd G.E."/>
            <person name="Geurts R."/>
            <person name="Cannon S.B."/>
            <person name="Udvardi M.K."/>
            <person name="Benedito V.A."/>
            <person name="Mayer K.F."/>
            <person name="Gouzy J."/>
            <person name="Schoof H."/>
            <person name="Van de Peer Y."/>
            <person name="Proost S."/>
            <person name="Cook D.R."/>
            <person name="Meyers B.C."/>
            <person name="Spannagl M."/>
            <person name="Cheung F."/>
            <person name="De Mita S."/>
            <person name="Krishnakumar V."/>
            <person name="Gundlach H."/>
            <person name="Zhou S."/>
            <person name="Mudge J."/>
            <person name="Bharti A.K."/>
            <person name="Murray J.D."/>
            <person name="Naoumkina M.A."/>
            <person name="Rosen B."/>
            <person name="Silverstein K.A."/>
            <person name="Tang H."/>
            <person name="Rombauts S."/>
            <person name="Zhao P.X."/>
            <person name="Zhou P."/>
            <person name="Barbe V."/>
            <person name="Bardou P."/>
            <person name="Bechner M."/>
            <person name="Bellec A."/>
            <person name="Berger A."/>
            <person name="Berges H."/>
            <person name="Bidwell S."/>
            <person name="Bisseling T."/>
            <person name="Choisne N."/>
            <person name="Couloux A."/>
            <person name="Denny R."/>
            <person name="Deshpande S."/>
            <person name="Dai X."/>
            <person name="Doyle J.J."/>
            <person name="Dudez A.M."/>
            <person name="Farmer A.D."/>
            <person name="Fouteau S."/>
            <person name="Franken C."/>
            <person name="Gibelin C."/>
            <person name="Gish J."/>
            <person name="Goldstein S."/>
            <person name="Gonzalez A.J."/>
            <person name="Green P.J."/>
            <person name="Hallab A."/>
            <person name="Hartog M."/>
            <person name="Hua A."/>
            <person name="Humphray S.J."/>
            <person name="Jeong D.H."/>
            <person name="Jing Y."/>
            <person name="Jocker A."/>
            <person name="Kenton S.M."/>
            <person name="Kim D.J."/>
            <person name="Klee K."/>
            <person name="Lai H."/>
            <person name="Lang C."/>
            <person name="Lin S."/>
            <person name="Macmil S.L."/>
            <person name="Magdelenat G."/>
            <person name="Matthews L."/>
            <person name="McCorrison J."/>
            <person name="Monaghan E.L."/>
            <person name="Mun J.H."/>
            <person name="Najar F.Z."/>
            <person name="Nicholson C."/>
            <person name="Noirot C."/>
            <person name="O'Bleness M."/>
            <person name="Paule C.R."/>
            <person name="Poulain J."/>
            <person name="Prion F."/>
            <person name="Qin B."/>
            <person name="Qu C."/>
            <person name="Retzel E.F."/>
            <person name="Riddle C."/>
            <person name="Sallet E."/>
            <person name="Samain S."/>
            <person name="Samson N."/>
            <person name="Sanders I."/>
            <person name="Saurat O."/>
            <person name="Scarpelli C."/>
            <person name="Schiex T."/>
            <person name="Segurens B."/>
            <person name="Severin A.J."/>
            <person name="Sherrier D.J."/>
            <person name="Shi R."/>
            <person name="Sims S."/>
            <person name="Singer S.R."/>
            <person name="Sinharoy S."/>
            <person name="Sterck L."/>
            <person name="Viollet A."/>
            <person name="Wang B.B."/>
            <person name="Wang K."/>
            <person name="Wang M."/>
            <person name="Wang X."/>
            <person name="Warfsmann J."/>
            <person name="Weissenbach J."/>
            <person name="White D.D."/>
            <person name="White J.D."/>
            <person name="Wiley G.B."/>
            <person name="Wincker P."/>
            <person name="Xing Y."/>
            <person name="Yang L."/>
            <person name="Yao Z."/>
            <person name="Ying F."/>
            <person name="Zhai J."/>
            <person name="Zhou L."/>
            <person name="Zuber A."/>
            <person name="Denarie J."/>
            <person name="Dixon R.A."/>
            <person name="May G.D."/>
            <person name="Schwartz D.C."/>
            <person name="Rogers J."/>
            <person name="Quetier F."/>
            <person name="Town C.D."/>
            <person name="Roe B.A."/>
        </authorList>
    </citation>
    <scope>NUCLEOTIDE SEQUENCE [LARGE SCALE GENOMIC DNA]</scope>
    <source>
        <strain evidence="2">A17</strain>
        <strain evidence="4 5">cv. Jemalong A17</strain>
    </source>
</reference>
<keyword evidence="5" id="KW-1185">Reference proteome</keyword>
<accession>A0A072V211</accession>
<organism evidence="2 5">
    <name type="scientific">Medicago truncatula</name>
    <name type="common">Barrel medic</name>
    <name type="synonym">Medicago tribuloides</name>
    <dbReference type="NCBI Taxonomy" id="3880"/>
    <lineage>
        <taxon>Eukaryota</taxon>
        <taxon>Viridiplantae</taxon>
        <taxon>Streptophyta</taxon>
        <taxon>Embryophyta</taxon>
        <taxon>Tracheophyta</taxon>
        <taxon>Spermatophyta</taxon>
        <taxon>Magnoliopsida</taxon>
        <taxon>eudicotyledons</taxon>
        <taxon>Gunneridae</taxon>
        <taxon>Pentapetalae</taxon>
        <taxon>rosids</taxon>
        <taxon>fabids</taxon>
        <taxon>Fabales</taxon>
        <taxon>Fabaceae</taxon>
        <taxon>Papilionoideae</taxon>
        <taxon>50 kb inversion clade</taxon>
        <taxon>NPAAA clade</taxon>
        <taxon>Hologalegina</taxon>
        <taxon>IRL clade</taxon>
        <taxon>Trifolieae</taxon>
        <taxon>Medicago</taxon>
    </lineage>
</organism>
<reference evidence="2 5" key="2">
    <citation type="journal article" date="2014" name="BMC Genomics">
        <title>An improved genome release (version Mt4.0) for the model legume Medicago truncatula.</title>
        <authorList>
            <person name="Tang H."/>
            <person name="Krishnakumar V."/>
            <person name="Bidwell S."/>
            <person name="Rosen B."/>
            <person name="Chan A."/>
            <person name="Zhou S."/>
            <person name="Gentzbittel L."/>
            <person name="Childs K.L."/>
            <person name="Yandell M."/>
            <person name="Gundlach H."/>
            <person name="Mayer K.F."/>
            <person name="Schwartz D.C."/>
            <person name="Town C.D."/>
        </authorList>
    </citation>
    <scope>GENOME REANNOTATION</scope>
    <source>
        <strain evidence="2">A17</strain>
        <strain evidence="4 5">cv. Jemalong A17</strain>
    </source>
</reference>
<dbReference type="HOGENOM" id="CLU_2816238_0_0_1"/>
<dbReference type="Gramene" id="rna17975">
    <property type="protein sequence ID" value="RHN69496.1"/>
    <property type="gene ID" value="gene17975"/>
</dbReference>
<evidence type="ECO:0000313" key="4">
    <source>
        <dbReference type="EnsemblPlants" id="KEH35363"/>
    </source>
</evidence>
<reference evidence="6" key="4">
    <citation type="journal article" date="2018" name="Nat. Plants">
        <title>Whole-genome landscape of Medicago truncatula symbiotic genes.</title>
        <authorList>
            <person name="Pecrix Y."/>
            <person name="Staton S.E."/>
            <person name="Sallet E."/>
            <person name="Lelandais-Briere C."/>
            <person name="Moreau S."/>
            <person name="Carrere S."/>
            <person name="Blein T."/>
            <person name="Jardinaud M.F."/>
            <person name="Latrasse D."/>
            <person name="Zouine M."/>
            <person name="Zahm M."/>
            <person name="Kreplak J."/>
            <person name="Mayjonade B."/>
            <person name="Satge C."/>
            <person name="Perez M."/>
            <person name="Cauet S."/>
            <person name="Marande W."/>
            <person name="Chantry-Darmon C."/>
            <person name="Lopez-Roques C."/>
            <person name="Bouchez O."/>
            <person name="Berard A."/>
            <person name="Debelle F."/>
            <person name="Munos S."/>
            <person name="Bendahmane A."/>
            <person name="Berges H."/>
            <person name="Niebel A."/>
            <person name="Buitink J."/>
            <person name="Frugier F."/>
            <person name="Benhamed M."/>
            <person name="Crespi M."/>
            <person name="Gouzy J."/>
            <person name="Gamas P."/>
        </authorList>
    </citation>
    <scope>NUCLEOTIDE SEQUENCE [LARGE SCALE GENOMIC DNA]</scope>
    <source>
        <strain evidence="6">cv. Jemalong A17</strain>
    </source>
</reference>
<reference evidence="3" key="5">
    <citation type="journal article" date="2018" name="Nat. Plants">
        <title>Whole-genome landscape of Medicago truncatula symbiotic genes.</title>
        <authorList>
            <person name="Pecrix Y."/>
            <person name="Gamas P."/>
            <person name="Carrere S."/>
        </authorList>
    </citation>
    <scope>NUCLEOTIDE SEQUENCE</scope>
    <source>
        <tissue evidence="3">Leaves</tissue>
    </source>
</reference>
<gene>
    <name evidence="2" type="ordered locus">MTR_3g088705</name>
    <name evidence="3" type="ORF">MtrunA17_Chr3g0125361</name>
</gene>
<evidence type="ECO:0000256" key="1">
    <source>
        <dbReference type="SAM" id="MobiDB-lite"/>
    </source>
</evidence>
<evidence type="ECO:0000313" key="5">
    <source>
        <dbReference type="Proteomes" id="UP000002051"/>
    </source>
</evidence>
<feature type="region of interest" description="Disordered" evidence="1">
    <location>
        <begin position="1"/>
        <end position="67"/>
    </location>
</feature>
<name>A0A072V211_MEDTR</name>
<protein>
    <submittedName>
        <fullName evidence="2 4">Uncharacterized protein</fullName>
    </submittedName>
</protein>
<feature type="compositionally biased region" description="Basic and acidic residues" evidence="1">
    <location>
        <begin position="1"/>
        <end position="14"/>
    </location>
</feature>
<reference evidence="4" key="3">
    <citation type="submission" date="2015-04" db="UniProtKB">
        <authorList>
            <consortium name="EnsemblPlants"/>
        </authorList>
    </citation>
    <scope>IDENTIFICATION</scope>
    <source>
        <strain evidence="4">cv. Jemalong A17</strain>
    </source>
</reference>
<proteinExistence type="predicted"/>